<keyword evidence="2" id="KW-1185">Reference proteome</keyword>
<protein>
    <submittedName>
        <fullName evidence="1">Transporter substrate-binding domain-containing protein</fullName>
    </submittedName>
</protein>
<evidence type="ECO:0000313" key="2">
    <source>
        <dbReference type="Proteomes" id="UP000446768"/>
    </source>
</evidence>
<gene>
    <name evidence="1" type="ORF">GJ700_18000</name>
</gene>
<comment type="caution">
    <text evidence="1">The sequence shown here is derived from an EMBL/GenBank/DDBJ whole genome shotgun (WGS) entry which is preliminary data.</text>
</comment>
<accession>A0A7X2LV17</accession>
<proteinExistence type="predicted"/>
<name>A0A7X2LV17_9BURK</name>
<dbReference type="Proteomes" id="UP000446768">
    <property type="component" value="Unassembled WGS sequence"/>
</dbReference>
<reference evidence="1 2" key="1">
    <citation type="submission" date="2019-11" db="EMBL/GenBank/DDBJ databases">
        <title>Novel species isolated from a subtropical stream in China.</title>
        <authorList>
            <person name="Lu H."/>
        </authorList>
    </citation>
    <scope>NUCLEOTIDE SEQUENCE [LARGE SCALE GENOMIC DNA]</scope>
    <source>
        <strain evidence="1 2">FT92W</strain>
    </source>
</reference>
<dbReference type="EMBL" id="WKJJ01000011">
    <property type="protein sequence ID" value="MRV73607.1"/>
    <property type="molecule type" value="Genomic_DNA"/>
</dbReference>
<organism evidence="1 2">
    <name type="scientific">Pseudoduganella rivuli</name>
    <dbReference type="NCBI Taxonomy" id="2666085"/>
    <lineage>
        <taxon>Bacteria</taxon>
        <taxon>Pseudomonadati</taxon>
        <taxon>Pseudomonadota</taxon>
        <taxon>Betaproteobacteria</taxon>
        <taxon>Burkholderiales</taxon>
        <taxon>Oxalobacteraceae</taxon>
        <taxon>Telluria group</taxon>
        <taxon>Pseudoduganella</taxon>
    </lineage>
</organism>
<dbReference type="AlphaFoldDB" id="A0A7X2LV17"/>
<evidence type="ECO:0000313" key="1">
    <source>
        <dbReference type="EMBL" id="MRV73607.1"/>
    </source>
</evidence>
<sequence>MTPDLAGAASAAAVMHVSTLLEQDPATVIAELVLAEAYKRLGLGLEVHKYPGERSLVSANDGLMDGELYRKVGMERDYPNLIIVPVPLQMYEIVIFTRDTSFIVNGWESLRPFTIGFVRGIKIVEASTVGMRTEAVPTMQQALQKMAMGRTDVVVGNRASGLAAARALKMDDIRVLAPPLAAFPVYHYVHRKHEALVPRLTAALQQMQKEKVMERIQRQVLGELLSAPGS</sequence>
<dbReference type="Gene3D" id="3.40.190.10">
    <property type="entry name" value="Periplasmic binding protein-like II"/>
    <property type="match status" value="2"/>
</dbReference>
<dbReference type="SUPFAM" id="SSF53850">
    <property type="entry name" value="Periplasmic binding protein-like II"/>
    <property type="match status" value="1"/>
</dbReference>